<feature type="domain" description="NAC" evidence="5">
    <location>
        <begin position="23"/>
        <end position="178"/>
    </location>
</feature>
<dbReference type="PROSITE" id="PS51005">
    <property type="entry name" value="NAC"/>
    <property type="match status" value="1"/>
</dbReference>
<evidence type="ECO:0000313" key="7">
    <source>
        <dbReference type="Proteomes" id="UP001457282"/>
    </source>
</evidence>
<organism evidence="6 7">
    <name type="scientific">Rubus argutus</name>
    <name type="common">Southern blackberry</name>
    <dbReference type="NCBI Taxonomy" id="59490"/>
    <lineage>
        <taxon>Eukaryota</taxon>
        <taxon>Viridiplantae</taxon>
        <taxon>Streptophyta</taxon>
        <taxon>Embryophyta</taxon>
        <taxon>Tracheophyta</taxon>
        <taxon>Spermatophyta</taxon>
        <taxon>Magnoliopsida</taxon>
        <taxon>eudicotyledons</taxon>
        <taxon>Gunneridae</taxon>
        <taxon>Pentapetalae</taxon>
        <taxon>rosids</taxon>
        <taxon>fabids</taxon>
        <taxon>Rosales</taxon>
        <taxon>Rosaceae</taxon>
        <taxon>Rosoideae</taxon>
        <taxon>Rosoideae incertae sedis</taxon>
        <taxon>Rubus</taxon>
    </lineage>
</organism>
<dbReference type="Pfam" id="PF02365">
    <property type="entry name" value="NAM"/>
    <property type="match status" value="1"/>
</dbReference>
<name>A0AAW1YTE9_RUBAR</name>
<evidence type="ECO:0000313" key="6">
    <source>
        <dbReference type="EMBL" id="KAK9951728.1"/>
    </source>
</evidence>
<dbReference type="PANTHER" id="PTHR31744:SF92">
    <property type="entry name" value="NAC DOMAIN-CONTAINING PROTEIN 87"/>
    <property type="match status" value="1"/>
</dbReference>
<keyword evidence="7" id="KW-1185">Reference proteome</keyword>
<dbReference type="GO" id="GO:0006355">
    <property type="term" value="P:regulation of DNA-templated transcription"/>
    <property type="evidence" value="ECO:0007669"/>
    <property type="project" value="InterPro"/>
</dbReference>
<evidence type="ECO:0000256" key="4">
    <source>
        <dbReference type="ARBA" id="ARBA00023242"/>
    </source>
</evidence>
<dbReference type="PANTHER" id="PTHR31744">
    <property type="entry name" value="PROTEIN CUP-SHAPED COTYLEDON 2-RELATED"/>
    <property type="match status" value="1"/>
</dbReference>
<accession>A0AAW1YTE9</accession>
<dbReference type="InterPro" id="IPR003441">
    <property type="entry name" value="NAC-dom"/>
</dbReference>
<keyword evidence="4" id="KW-0539">Nucleus</keyword>
<reference evidence="6 7" key="1">
    <citation type="journal article" date="2023" name="G3 (Bethesda)">
        <title>A chromosome-length genome assembly and annotation of blackberry (Rubus argutus, cv. 'Hillquist').</title>
        <authorList>
            <person name="Bruna T."/>
            <person name="Aryal R."/>
            <person name="Dudchenko O."/>
            <person name="Sargent D.J."/>
            <person name="Mead D."/>
            <person name="Buti M."/>
            <person name="Cavallini A."/>
            <person name="Hytonen T."/>
            <person name="Andres J."/>
            <person name="Pham M."/>
            <person name="Weisz D."/>
            <person name="Mascagni F."/>
            <person name="Usai G."/>
            <person name="Natali L."/>
            <person name="Bassil N."/>
            <person name="Fernandez G.E."/>
            <person name="Lomsadze A."/>
            <person name="Armour M."/>
            <person name="Olukolu B."/>
            <person name="Poorten T."/>
            <person name="Britton C."/>
            <person name="Davik J."/>
            <person name="Ashrafi H."/>
            <person name="Aiden E.L."/>
            <person name="Borodovsky M."/>
            <person name="Worthington M."/>
        </authorList>
    </citation>
    <scope>NUCLEOTIDE SEQUENCE [LARGE SCALE GENOMIC DNA]</scope>
    <source>
        <strain evidence="6">PI 553951</strain>
    </source>
</reference>
<dbReference type="EMBL" id="JBEDUW010000001">
    <property type="protein sequence ID" value="KAK9951728.1"/>
    <property type="molecule type" value="Genomic_DNA"/>
</dbReference>
<gene>
    <name evidence="6" type="ORF">M0R45_007164</name>
</gene>
<evidence type="ECO:0000256" key="2">
    <source>
        <dbReference type="ARBA" id="ARBA00023125"/>
    </source>
</evidence>
<evidence type="ECO:0000259" key="5">
    <source>
        <dbReference type="PROSITE" id="PS51005"/>
    </source>
</evidence>
<dbReference type="GO" id="GO:0000976">
    <property type="term" value="F:transcription cis-regulatory region binding"/>
    <property type="evidence" value="ECO:0007669"/>
    <property type="project" value="UniProtKB-ARBA"/>
</dbReference>
<dbReference type="InterPro" id="IPR036093">
    <property type="entry name" value="NAC_dom_sf"/>
</dbReference>
<keyword evidence="1" id="KW-0805">Transcription regulation</keyword>
<dbReference type="AlphaFoldDB" id="A0AAW1YTE9"/>
<dbReference type="SUPFAM" id="SSF101941">
    <property type="entry name" value="NAC domain"/>
    <property type="match status" value="1"/>
</dbReference>
<keyword evidence="3" id="KW-0804">Transcription</keyword>
<protein>
    <recommendedName>
        <fullName evidence="5">NAC domain-containing protein</fullName>
    </recommendedName>
</protein>
<dbReference type="Proteomes" id="UP001457282">
    <property type="component" value="Unassembled WGS sequence"/>
</dbReference>
<proteinExistence type="predicted"/>
<dbReference type="FunFam" id="2.170.150.80:FF:000006">
    <property type="entry name" value="NAC domain-containing protein 100-like"/>
    <property type="match status" value="1"/>
</dbReference>
<comment type="caution">
    <text evidence="6">The sequence shown here is derived from an EMBL/GenBank/DDBJ whole genome shotgun (WGS) entry which is preliminary data.</text>
</comment>
<evidence type="ECO:0000256" key="1">
    <source>
        <dbReference type="ARBA" id="ARBA00023015"/>
    </source>
</evidence>
<sequence length="461" mass="51692">MMEEAVVVNQGGSQGEGHELMDLPPGFRFHPTDEEIITFYLTEKVMNRNFTATAIGEADLNKCEPWDLPKIAKMGEKEWYFFCQRDRKYPTGMRTNRATDCGYWKATGKDKEIFKRKSNNNCLVGMKKTLVFYRGRAPKGEKTNWVMHEYRLDGKFAHYNLSSKAAKDEWVVCRVFHKNMGLKRTSSPLSSTDYQGAQPLRMNSFGDDFLDSSSSLPPLMDPTPSNDKPGSYGCYRFDYGEHSDHDSKGKITAAAPNKTASDIQYGINYLNHFQIGSSTRQLPNAAATGSYQMSNPMETSTTLYPQIHHHHQLIPNPSFSFQPNNPDYYFQQEIRAHNTSIPNNQGSSIDFRSSASDHQAILQAMAAAKNNNHNIETSIAAATAGDSRQCKVEQFSSNQSMFSLSQDTGLSTADMNTTTEISSSVVSKQEIEVGSSNTLYEDHLESPSVVPISDIEGLWDY</sequence>
<keyword evidence="2" id="KW-0238">DNA-binding</keyword>
<evidence type="ECO:0000256" key="3">
    <source>
        <dbReference type="ARBA" id="ARBA00023163"/>
    </source>
</evidence>
<dbReference type="GO" id="GO:0005634">
    <property type="term" value="C:nucleus"/>
    <property type="evidence" value="ECO:0007669"/>
    <property type="project" value="UniProtKB-ARBA"/>
</dbReference>
<dbReference type="Gene3D" id="2.170.150.80">
    <property type="entry name" value="NAC domain"/>
    <property type="match status" value="1"/>
</dbReference>